<reference evidence="15" key="1">
    <citation type="submission" date="2023-01" db="EMBL/GenBank/DDBJ databases">
        <title>Oxazolidinone resistance genes in florfenicol resistant enterococci from beef cattle and veal calves at slaughter.</title>
        <authorList>
            <person name="Biggel M."/>
        </authorList>
    </citation>
    <scope>NUCLEOTIDE SEQUENCE</scope>
    <source>
        <strain evidence="15">K204-1</strain>
    </source>
</reference>
<evidence type="ECO:0000256" key="1">
    <source>
        <dbReference type="ARBA" id="ARBA00004651"/>
    </source>
</evidence>
<keyword evidence="3 12" id="KW-1003">Cell membrane</keyword>
<feature type="transmembrane region" description="Helical" evidence="12">
    <location>
        <begin position="48"/>
        <end position="74"/>
    </location>
</feature>
<evidence type="ECO:0000259" key="14">
    <source>
        <dbReference type="Pfam" id="PF02096"/>
    </source>
</evidence>
<keyword evidence="11 12" id="KW-0449">Lipoprotein</keyword>
<keyword evidence="9" id="KW-0564">Palmitate</keyword>
<gene>
    <name evidence="12" type="primary">yidC</name>
    <name evidence="15" type="ORF">PML95_02155</name>
</gene>
<evidence type="ECO:0000256" key="8">
    <source>
        <dbReference type="ARBA" id="ARBA00023136"/>
    </source>
</evidence>
<comment type="caution">
    <text evidence="12">Lacks conserved residue(s) required for the propagation of feature annotation.</text>
</comment>
<evidence type="ECO:0000256" key="3">
    <source>
        <dbReference type="ARBA" id="ARBA00022475"/>
    </source>
</evidence>
<dbReference type="PANTHER" id="PTHR12428:SF65">
    <property type="entry name" value="CYTOCHROME C OXIDASE ASSEMBLY PROTEIN COX18, MITOCHONDRIAL"/>
    <property type="match status" value="1"/>
</dbReference>
<dbReference type="InterPro" id="IPR047196">
    <property type="entry name" value="YidC_ALB_C"/>
</dbReference>
<dbReference type="CDD" id="cd20070">
    <property type="entry name" value="5TM_YidC_Alb3"/>
    <property type="match status" value="1"/>
</dbReference>
<feature type="compositionally biased region" description="Basic and acidic residues" evidence="13">
    <location>
        <begin position="243"/>
        <end position="261"/>
    </location>
</feature>
<name>A0AAE9XF59_9ENTE</name>
<evidence type="ECO:0000256" key="4">
    <source>
        <dbReference type="ARBA" id="ARBA00022692"/>
    </source>
</evidence>
<protein>
    <recommendedName>
        <fullName evidence="12">Membrane protein insertase YidC</fullName>
    </recommendedName>
    <alternativeName>
        <fullName evidence="12">Foldase YidC</fullName>
    </alternativeName>
    <alternativeName>
        <fullName evidence="12">Membrane integrase YidC</fullName>
    </alternativeName>
    <alternativeName>
        <fullName evidence="12">Membrane protein YidC</fullName>
    </alternativeName>
</protein>
<evidence type="ECO:0000256" key="12">
    <source>
        <dbReference type="HAMAP-Rule" id="MF_01811"/>
    </source>
</evidence>
<organism evidence="15 16">
    <name type="scientific">Vagococcus lutrae</name>
    <dbReference type="NCBI Taxonomy" id="81947"/>
    <lineage>
        <taxon>Bacteria</taxon>
        <taxon>Bacillati</taxon>
        <taxon>Bacillota</taxon>
        <taxon>Bacilli</taxon>
        <taxon>Lactobacillales</taxon>
        <taxon>Enterococcaceae</taxon>
        <taxon>Vagococcus</taxon>
    </lineage>
</organism>
<feature type="transmembrane region" description="Helical" evidence="12">
    <location>
        <begin position="199"/>
        <end position="225"/>
    </location>
</feature>
<comment type="function">
    <text evidence="12">Required for the insertion and/or proper folding and/or complex formation of integral membrane proteins into the membrane. Involved in integration of membrane proteins that insert both dependently and independently of the Sec translocase complex, as well as at least some lipoproteins.</text>
</comment>
<keyword evidence="2 12" id="KW-0813">Transport</keyword>
<dbReference type="GO" id="GO:0032977">
    <property type="term" value="F:membrane insertase activity"/>
    <property type="evidence" value="ECO:0007669"/>
    <property type="project" value="InterPro"/>
</dbReference>
<comment type="similarity">
    <text evidence="12">Belongs to the OXA1/ALB3/YidC family. Type 2 subfamily.</text>
</comment>
<keyword evidence="10 12" id="KW-0143">Chaperone</keyword>
<dbReference type="PANTHER" id="PTHR12428">
    <property type="entry name" value="OXA1"/>
    <property type="match status" value="1"/>
</dbReference>
<feature type="region of interest" description="Disordered" evidence="13">
    <location>
        <begin position="243"/>
        <end position="274"/>
    </location>
</feature>
<dbReference type="GO" id="GO:0051205">
    <property type="term" value="P:protein insertion into membrane"/>
    <property type="evidence" value="ECO:0007669"/>
    <property type="project" value="TreeGrafter"/>
</dbReference>
<evidence type="ECO:0000256" key="9">
    <source>
        <dbReference type="ARBA" id="ARBA00023139"/>
    </source>
</evidence>
<keyword evidence="8 12" id="KW-0472">Membrane</keyword>
<dbReference type="InterPro" id="IPR028055">
    <property type="entry name" value="YidC/Oxa/ALB_C"/>
</dbReference>
<keyword evidence="4 12" id="KW-0812">Transmembrane</keyword>
<keyword evidence="7 12" id="KW-1133">Transmembrane helix</keyword>
<evidence type="ECO:0000256" key="11">
    <source>
        <dbReference type="ARBA" id="ARBA00023288"/>
    </source>
</evidence>
<dbReference type="InterPro" id="IPR023060">
    <property type="entry name" value="YidC/YidC1/YidC2_Firmicutes"/>
</dbReference>
<keyword evidence="5 12" id="KW-0732">Signal</keyword>
<dbReference type="Proteomes" id="UP001179600">
    <property type="component" value="Chromosome"/>
</dbReference>
<evidence type="ECO:0000256" key="6">
    <source>
        <dbReference type="ARBA" id="ARBA00022927"/>
    </source>
</evidence>
<dbReference type="EMBL" id="CP116507">
    <property type="protein sequence ID" value="WCG23072.1"/>
    <property type="molecule type" value="Genomic_DNA"/>
</dbReference>
<feature type="transmembrane region" description="Helical" evidence="12">
    <location>
        <begin position="169"/>
        <end position="187"/>
    </location>
</feature>
<sequence>MKNKKKLLLFLGLTSLVVILTACGTTDVSVNSTGIWERYIVYNFARVIQFLSFGNPGVGIILFTLLVRIILFPLMNYQNKSMKKTQELQPKIKELQEQYSSKDPDTVRKLQEEQQRLYDEHGVNPFAGCLPLLVQMPILMAVWQAISRVPALTEGQFLWLELGKIDPTYILPVLAAILTFISTKLASMNQLEANPSMKVMNYMMPAMILLMGVRLASGLSLYWVISNAFQVVQTLIINNPFQARREREEEERKQKELERALRRAQSPKKKRNKR</sequence>
<feature type="compositionally biased region" description="Basic residues" evidence="13">
    <location>
        <begin position="265"/>
        <end position="274"/>
    </location>
</feature>
<feature type="domain" description="Membrane insertase YidC/Oxa/ALB C-terminal" evidence="14">
    <location>
        <begin position="57"/>
        <end position="239"/>
    </location>
</feature>
<dbReference type="InterPro" id="IPR001708">
    <property type="entry name" value="YidC/ALB3/OXA1/COX18"/>
</dbReference>
<evidence type="ECO:0000256" key="2">
    <source>
        <dbReference type="ARBA" id="ARBA00022448"/>
    </source>
</evidence>
<dbReference type="PRINTS" id="PR00701">
    <property type="entry name" value="60KDINNERMP"/>
</dbReference>
<keyword evidence="6 12" id="KW-0653">Protein transport</keyword>
<dbReference type="GeneID" id="72385402"/>
<dbReference type="AlphaFoldDB" id="A0AAE9XF59"/>
<evidence type="ECO:0000313" key="16">
    <source>
        <dbReference type="Proteomes" id="UP001179600"/>
    </source>
</evidence>
<accession>A0AAE9XF59</accession>
<evidence type="ECO:0000256" key="5">
    <source>
        <dbReference type="ARBA" id="ARBA00022729"/>
    </source>
</evidence>
<proteinExistence type="inferred from homology"/>
<dbReference type="GO" id="GO:0015031">
    <property type="term" value="P:protein transport"/>
    <property type="evidence" value="ECO:0007669"/>
    <property type="project" value="UniProtKB-KW"/>
</dbReference>
<dbReference type="PROSITE" id="PS51257">
    <property type="entry name" value="PROKAR_LIPOPROTEIN"/>
    <property type="match status" value="1"/>
</dbReference>
<dbReference type="RefSeq" id="WP_023606903.1">
    <property type="nucleotide sequence ID" value="NZ_BKBT01000023.1"/>
</dbReference>
<evidence type="ECO:0000256" key="7">
    <source>
        <dbReference type="ARBA" id="ARBA00022989"/>
    </source>
</evidence>
<evidence type="ECO:0000256" key="10">
    <source>
        <dbReference type="ARBA" id="ARBA00023186"/>
    </source>
</evidence>
<dbReference type="Pfam" id="PF02096">
    <property type="entry name" value="60KD_IMP"/>
    <property type="match status" value="1"/>
</dbReference>
<comment type="subcellular location">
    <subcellularLocation>
        <location evidence="1 12">Cell membrane</location>
        <topology evidence="1 12">Multi-pass membrane protein</topology>
    </subcellularLocation>
</comment>
<dbReference type="GO" id="GO:0005886">
    <property type="term" value="C:plasma membrane"/>
    <property type="evidence" value="ECO:0007669"/>
    <property type="project" value="UniProtKB-SubCell"/>
</dbReference>
<evidence type="ECO:0000313" key="15">
    <source>
        <dbReference type="EMBL" id="WCG23072.1"/>
    </source>
</evidence>
<evidence type="ECO:0000256" key="13">
    <source>
        <dbReference type="SAM" id="MobiDB-lite"/>
    </source>
</evidence>
<dbReference type="NCBIfam" id="TIGR03592">
    <property type="entry name" value="yidC_oxa1_cterm"/>
    <property type="match status" value="1"/>
</dbReference>
<dbReference type="HAMAP" id="MF_01811">
    <property type="entry name" value="YidC_type2"/>
    <property type="match status" value="1"/>
</dbReference>